<dbReference type="Proteomes" id="UP000230159">
    <property type="component" value="Unassembled WGS sequence"/>
</dbReference>
<dbReference type="InterPro" id="IPR025668">
    <property type="entry name" value="Tnp_DDE_dom"/>
</dbReference>
<proteinExistence type="predicted"/>
<evidence type="ECO:0000313" key="2">
    <source>
        <dbReference type="EMBL" id="PIP75821.1"/>
    </source>
</evidence>
<comment type="caution">
    <text evidence="2">The sequence shown here is derived from an EMBL/GenBank/DDBJ whole genome shotgun (WGS) entry which is preliminary data.</text>
</comment>
<reference evidence="2 3" key="1">
    <citation type="submission" date="2017-09" db="EMBL/GenBank/DDBJ databases">
        <title>Depth-based differentiation of microbial function through sediment-hosted aquifers and enrichment of novel symbionts in the deep terrestrial subsurface.</title>
        <authorList>
            <person name="Probst A.J."/>
            <person name="Ladd B."/>
            <person name="Jarett J.K."/>
            <person name="Geller-Mcgrath D.E."/>
            <person name="Sieber C.M."/>
            <person name="Emerson J.B."/>
            <person name="Anantharaman K."/>
            <person name="Thomas B.C."/>
            <person name="Malmstrom R."/>
            <person name="Stieglmeier M."/>
            <person name="Klingl A."/>
            <person name="Woyke T."/>
            <person name="Ryan C.M."/>
            <person name="Banfield J.F."/>
        </authorList>
    </citation>
    <scope>NUCLEOTIDE SEQUENCE [LARGE SCALE GENOMIC DNA]</scope>
    <source>
        <strain evidence="2">CG22_combo_CG10-13_8_21_14_all_39_9</strain>
    </source>
</reference>
<sequence length="268" mass="30998">MKKTSIQLYNELKVIVKSLWKLLRLNKLEKTKGRKLALSIIETISLALFKQLNGIPTKKAIFNIFRPDCSYKTLVVNINRFAKWAVLILVSLLKINCRQAHLVKHTDSTDIPVCSNKNAKHHRTMKTLSGWGHNGKGWFYGVKLHITADLQRRLLAIRFTSGNIHDSQVFMKLNKDLNGIFVGDAAYLSEELAKEFYQEGKRMLFAKPRKNMNKLITAFQFYLYKTRTIIELNFRNLKAFHNLITSLPRSVNGYLANYIYSLLSYLIA</sequence>
<feature type="domain" description="Transposase DDE" evidence="1">
    <location>
        <begin position="103"/>
        <end position="243"/>
    </location>
</feature>
<protein>
    <recommendedName>
        <fullName evidence="1">Transposase DDE domain-containing protein</fullName>
    </recommendedName>
</protein>
<evidence type="ECO:0000313" key="3">
    <source>
        <dbReference type="Proteomes" id="UP000230159"/>
    </source>
</evidence>
<dbReference type="EMBL" id="PCTN01000071">
    <property type="protein sequence ID" value="PIP75821.1"/>
    <property type="molecule type" value="Genomic_DNA"/>
</dbReference>
<gene>
    <name evidence="2" type="ORF">COW86_01595</name>
</gene>
<dbReference type="AlphaFoldDB" id="A0A2H0D1D2"/>
<accession>A0A2H0D1D2</accession>
<dbReference type="Pfam" id="PF13612">
    <property type="entry name" value="DDE_Tnp_1_3"/>
    <property type="match status" value="1"/>
</dbReference>
<evidence type="ECO:0000259" key="1">
    <source>
        <dbReference type="Pfam" id="PF13612"/>
    </source>
</evidence>
<name>A0A2H0D1D2_9BACT</name>
<organism evidence="2 3">
    <name type="scientific">Candidatus Kuenenbacteria bacterium CG22_combo_CG10-13_8_21_14_all_39_9</name>
    <dbReference type="NCBI Taxonomy" id="1974621"/>
    <lineage>
        <taxon>Bacteria</taxon>
        <taxon>Candidatus Kueneniibacteriota</taxon>
    </lineage>
</organism>